<dbReference type="AlphaFoldDB" id="X6LYL4"/>
<proteinExistence type="predicted"/>
<comment type="caution">
    <text evidence="2">The sequence shown here is derived from an EMBL/GenBank/DDBJ whole genome shotgun (WGS) entry which is preliminary data.</text>
</comment>
<feature type="non-terminal residue" evidence="2">
    <location>
        <position position="117"/>
    </location>
</feature>
<evidence type="ECO:0000313" key="2">
    <source>
        <dbReference type="EMBL" id="ETO07008.1"/>
    </source>
</evidence>
<dbReference type="EMBL" id="ASPP01026611">
    <property type="protein sequence ID" value="ETO07008.1"/>
    <property type="molecule type" value="Genomic_DNA"/>
</dbReference>
<evidence type="ECO:0000313" key="3">
    <source>
        <dbReference type="Proteomes" id="UP000023152"/>
    </source>
</evidence>
<feature type="region of interest" description="Disordered" evidence="1">
    <location>
        <begin position="48"/>
        <end position="75"/>
    </location>
</feature>
<dbReference type="OrthoDB" id="10256524at2759"/>
<keyword evidence="3" id="KW-1185">Reference proteome</keyword>
<name>X6LYL4_RETFI</name>
<evidence type="ECO:0000256" key="1">
    <source>
        <dbReference type="SAM" id="MobiDB-lite"/>
    </source>
</evidence>
<dbReference type="Gene3D" id="2.20.25.690">
    <property type="match status" value="1"/>
</dbReference>
<dbReference type="Proteomes" id="UP000023152">
    <property type="component" value="Unassembled WGS sequence"/>
</dbReference>
<protein>
    <submittedName>
        <fullName evidence="2">Tripeptidylpeptidase II</fullName>
    </submittedName>
</protein>
<sequence>MEKMKNEKLGPVFDVIVWHNGNEWLGVLETSSAREYFECCKGEDSNLNEESKQEVVNSGDSKDSKDSGSDGGEVVDLSACKPMTNYRVRHEYDFISKHDMLVYSLNIYDNGNLVSVV</sequence>
<organism evidence="2 3">
    <name type="scientific">Reticulomyxa filosa</name>
    <dbReference type="NCBI Taxonomy" id="46433"/>
    <lineage>
        <taxon>Eukaryota</taxon>
        <taxon>Sar</taxon>
        <taxon>Rhizaria</taxon>
        <taxon>Retaria</taxon>
        <taxon>Foraminifera</taxon>
        <taxon>Monothalamids</taxon>
        <taxon>Reticulomyxidae</taxon>
        <taxon>Reticulomyxa</taxon>
    </lineage>
</organism>
<accession>X6LYL4</accession>
<gene>
    <name evidence="2" type="ORF">RFI_30383</name>
</gene>
<reference evidence="2 3" key="1">
    <citation type="journal article" date="2013" name="Curr. Biol.">
        <title>The Genome of the Foraminiferan Reticulomyxa filosa.</title>
        <authorList>
            <person name="Glockner G."/>
            <person name="Hulsmann N."/>
            <person name="Schleicher M."/>
            <person name="Noegel A.A."/>
            <person name="Eichinger L."/>
            <person name="Gallinger C."/>
            <person name="Pawlowski J."/>
            <person name="Sierra R."/>
            <person name="Euteneuer U."/>
            <person name="Pillet L."/>
            <person name="Moustafa A."/>
            <person name="Platzer M."/>
            <person name="Groth M."/>
            <person name="Szafranski K."/>
            <person name="Schliwa M."/>
        </authorList>
    </citation>
    <scope>NUCLEOTIDE SEQUENCE [LARGE SCALE GENOMIC DNA]</scope>
</reference>